<sequence length="84" mass="9326">MRARRSSSSLLLLSSDNKRRKRSALQSFNGSLFQLKTYDDDNLAGEGGREDAVAELPHFSGGDVIGKVIAYCIEEFFVHLFVST</sequence>
<name>A0ACC0LQQ0_RHOML</name>
<keyword evidence="2" id="KW-1185">Reference proteome</keyword>
<gene>
    <name evidence="1" type="ORF">RHMOL_Rhmol11G0077400</name>
</gene>
<comment type="caution">
    <text evidence="1">The sequence shown here is derived from an EMBL/GenBank/DDBJ whole genome shotgun (WGS) entry which is preliminary data.</text>
</comment>
<accession>A0ACC0LQQ0</accession>
<dbReference type="Proteomes" id="UP001062846">
    <property type="component" value="Chromosome 11"/>
</dbReference>
<dbReference type="EMBL" id="CM046398">
    <property type="protein sequence ID" value="KAI8530667.1"/>
    <property type="molecule type" value="Genomic_DNA"/>
</dbReference>
<reference evidence="1" key="1">
    <citation type="submission" date="2022-02" db="EMBL/GenBank/DDBJ databases">
        <title>Plant Genome Project.</title>
        <authorList>
            <person name="Zhang R.-G."/>
        </authorList>
    </citation>
    <scope>NUCLEOTIDE SEQUENCE</scope>
    <source>
        <strain evidence="1">AT1</strain>
    </source>
</reference>
<evidence type="ECO:0000313" key="1">
    <source>
        <dbReference type="EMBL" id="KAI8530667.1"/>
    </source>
</evidence>
<evidence type="ECO:0000313" key="2">
    <source>
        <dbReference type="Proteomes" id="UP001062846"/>
    </source>
</evidence>
<proteinExistence type="predicted"/>
<protein>
    <submittedName>
        <fullName evidence="1">Uncharacterized protein</fullName>
    </submittedName>
</protein>
<organism evidence="1 2">
    <name type="scientific">Rhododendron molle</name>
    <name type="common">Chinese azalea</name>
    <name type="synonym">Azalea mollis</name>
    <dbReference type="NCBI Taxonomy" id="49168"/>
    <lineage>
        <taxon>Eukaryota</taxon>
        <taxon>Viridiplantae</taxon>
        <taxon>Streptophyta</taxon>
        <taxon>Embryophyta</taxon>
        <taxon>Tracheophyta</taxon>
        <taxon>Spermatophyta</taxon>
        <taxon>Magnoliopsida</taxon>
        <taxon>eudicotyledons</taxon>
        <taxon>Gunneridae</taxon>
        <taxon>Pentapetalae</taxon>
        <taxon>asterids</taxon>
        <taxon>Ericales</taxon>
        <taxon>Ericaceae</taxon>
        <taxon>Ericoideae</taxon>
        <taxon>Rhodoreae</taxon>
        <taxon>Rhododendron</taxon>
    </lineage>
</organism>